<dbReference type="VEuPathDB" id="VectorBase:RPRC007887"/>
<dbReference type="HOGENOM" id="CLU_2352643_0_0_1"/>
<dbReference type="Proteomes" id="UP000015103">
    <property type="component" value="Unassembled WGS sequence"/>
</dbReference>
<dbReference type="EnsemblMetazoa" id="RPRC007887-RA">
    <property type="protein sequence ID" value="RPRC007887-PA"/>
    <property type="gene ID" value="RPRC007887"/>
</dbReference>
<evidence type="ECO:0000313" key="1">
    <source>
        <dbReference type="EnsemblMetazoa" id="RPRC007887-PA"/>
    </source>
</evidence>
<dbReference type="EMBL" id="ACPB03017450">
    <property type="status" value="NOT_ANNOTATED_CDS"/>
    <property type="molecule type" value="Genomic_DNA"/>
</dbReference>
<sequence>MDIGQCKTPEDEVPPQALAFTVTFGSAKTTNKFIKRHSRNFSLPVVKVYENQVIPETTINGKTKKAGNHSEGYFSSDAEDDQGNARHGNIKTKVSTE</sequence>
<dbReference type="STRING" id="13249.T1HV17"/>
<evidence type="ECO:0000313" key="2">
    <source>
        <dbReference type="Proteomes" id="UP000015103"/>
    </source>
</evidence>
<protein>
    <submittedName>
        <fullName evidence="1">Uncharacterized protein</fullName>
    </submittedName>
</protein>
<proteinExistence type="predicted"/>
<organism evidence="1 2">
    <name type="scientific">Rhodnius prolixus</name>
    <name type="common">Triatomid bug</name>
    <dbReference type="NCBI Taxonomy" id="13249"/>
    <lineage>
        <taxon>Eukaryota</taxon>
        <taxon>Metazoa</taxon>
        <taxon>Ecdysozoa</taxon>
        <taxon>Arthropoda</taxon>
        <taxon>Hexapoda</taxon>
        <taxon>Insecta</taxon>
        <taxon>Pterygota</taxon>
        <taxon>Neoptera</taxon>
        <taxon>Paraneoptera</taxon>
        <taxon>Hemiptera</taxon>
        <taxon>Heteroptera</taxon>
        <taxon>Panheteroptera</taxon>
        <taxon>Cimicomorpha</taxon>
        <taxon>Reduviidae</taxon>
        <taxon>Triatominae</taxon>
        <taxon>Rhodnius</taxon>
    </lineage>
</organism>
<dbReference type="InParanoid" id="T1HV17"/>
<name>T1HV17_RHOPR</name>
<dbReference type="AlphaFoldDB" id="T1HV17"/>
<reference evidence="1" key="1">
    <citation type="submission" date="2015-05" db="UniProtKB">
        <authorList>
            <consortium name="EnsemblMetazoa"/>
        </authorList>
    </citation>
    <scope>IDENTIFICATION</scope>
</reference>
<accession>T1HV17</accession>
<keyword evidence="2" id="KW-1185">Reference proteome</keyword>